<evidence type="ECO:0000313" key="6">
    <source>
        <dbReference type="EMBL" id="MFC4103590.1"/>
    </source>
</evidence>
<evidence type="ECO:0000313" key="7">
    <source>
        <dbReference type="Proteomes" id="UP001595715"/>
    </source>
</evidence>
<dbReference type="NCBIfam" id="TIGR01593">
    <property type="entry name" value="holin_tox_secr"/>
    <property type="match status" value="1"/>
</dbReference>
<proteinExistence type="inferred from homology"/>
<comment type="subcellular location">
    <subcellularLocation>
        <location evidence="1">Membrane</location>
        <topology evidence="1">Multi-pass membrane protein</topology>
    </subcellularLocation>
</comment>
<dbReference type="Pfam" id="PF05105">
    <property type="entry name" value="Phage_holin_4_1"/>
    <property type="match status" value="1"/>
</dbReference>
<keyword evidence="2" id="KW-0812">Transmembrane</keyword>
<comment type="caution">
    <text evidence="6">The sequence shown here is derived from an EMBL/GenBank/DDBJ whole genome shotgun (WGS) entry which is preliminary data.</text>
</comment>
<dbReference type="Proteomes" id="UP001595715">
    <property type="component" value="Unassembled WGS sequence"/>
</dbReference>
<accession>A0ABV8KC46</accession>
<gene>
    <name evidence="6" type="ORF">ACFOZ8_28630</name>
</gene>
<dbReference type="EMBL" id="JBHSAM010000036">
    <property type="protein sequence ID" value="MFC4103590.1"/>
    <property type="molecule type" value="Genomic_DNA"/>
</dbReference>
<dbReference type="RefSeq" id="WP_377722172.1">
    <property type="nucleotide sequence ID" value="NZ_JBHSAM010000036.1"/>
</dbReference>
<reference evidence="7" key="1">
    <citation type="journal article" date="2019" name="Int. J. Syst. Evol. Microbiol.">
        <title>The Global Catalogue of Microorganisms (GCM) 10K type strain sequencing project: providing services to taxonomists for standard genome sequencing and annotation.</title>
        <authorList>
            <consortium name="The Broad Institute Genomics Platform"/>
            <consortium name="The Broad Institute Genome Sequencing Center for Infectious Disease"/>
            <person name="Wu L."/>
            <person name="Ma J."/>
        </authorList>
    </citation>
    <scope>NUCLEOTIDE SEQUENCE [LARGE SCALE GENOMIC DNA]</scope>
    <source>
        <strain evidence="7">IBRC-M 10987</strain>
    </source>
</reference>
<keyword evidence="3" id="KW-1133">Transmembrane helix</keyword>
<protein>
    <submittedName>
        <fullName evidence="6">Holin family protein</fullName>
    </submittedName>
</protein>
<keyword evidence="7" id="KW-1185">Reference proteome</keyword>
<evidence type="ECO:0000256" key="3">
    <source>
        <dbReference type="ARBA" id="ARBA00022989"/>
    </source>
</evidence>
<dbReference type="InterPro" id="IPR006480">
    <property type="entry name" value="Phage_holin_4_1"/>
</dbReference>
<organism evidence="6 7">
    <name type="scientific">Paenibacillus xanthanilyticus</name>
    <dbReference type="NCBI Taxonomy" id="1783531"/>
    <lineage>
        <taxon>Bacteria</taxon>
        <taxon>Bacillati</taxon>
        <taxon>Bacillota</taxon>
        <taxon>Bacilli</taxon>
        <taxon>Bacillales</taxon>
        <taxon>Paenibacillaceae</taxon>
        <taxon>Paenibacillus</taxon>
    </lineage>
</organism>
<evidence type="ECO:0000256" key="1">
    <source>
        <dbReference type="ARBA" id="ARBA00004141"/>
    </source>
</evidence>
<evidence type="ECO:0000256" key="5">
    <source>
        <dbReference type="ARBA" id="ARBA00023600"/>
    </source>
</evidence>
<name>A0ABV8KC46_9BACL</name>
<evidence type="ECO:0000256" key="4">
    <source>
        <dbReference type="ARBA" id="ARBA00023136"/>
    </source>
</evidence>
<evidence type="ECO:0000256" key="2">
    <source>
        <dbReference type="ARBA" id="ARBA00022692"/>
    </source>
</evidence>
<keyword evidence="4" id="KW-0472">Membrane</keyword>
<sequence length="139" mass="14378">MTQAELSTGAGLLGAFLSYAFGGWSEALAFLLLVIGIDVITGVSASLKEGAGLSSAVMSAGLAKKGLTLVVILLAHRMDILLGTDVVMVGAVYFYIANELISITENYGRLGLPLPDAVKRVIAVLKNKGGANDDGELPR</sequence>
<comment type="similarity">
    <text evidence="5">Belongs to the bacteriophage holin family. Cp-1 holin subfamily.</text>
</comment>